<dbReference type="Pfam" id="PF23774">
    <property type="entry name" value="TPR_GEMI5"/>
    <property type="match status" value="1"/>
</dbReference>
<accession>A0ABR4MR27</accession>
<feature type="region of interest" description="Disordered" evidence="3">
    <location>
        <begin position="934"/>
        <end position="1042"/>
    </location>
</feature>
<dbReference type="SUPFAM" id="SSF50978">
    <property type="entry name" value="WD40 repeat-like"/>
    <property type="match status" value="1"/>
</dbReference>
<feature type="compositionally biased region" description="Polar residues" evidence="3">
    <location>
        <begin position="1525"/>
        <end position="1535"/>
    </location>
</feature>
<name>A0ABR4MR27_9PEZI</name>
<feature type="region of interest" description="Disordered" evidence="3">
    <location>
        <begin position="1364"/>
        <end position="1422"/>
    </location>
</feature>
<dbReference type="Gene3D" id="2.130.10.10">
    <property type="entry name" value="YVTN repeat-like/Quinoprotein amine dehydrogenase"/>
    <property type="match status" value="1"/>
</dbReference>
<organism evidence="5 6">
    <name type="scientific">Ceratocystis lukuohia</name>
    <dbReference type="NCBI Taxonomy" id="2019550"/>
    <lineage>
        <taxon>Eukaryota</taxon>
        <taxon>Fungi</taxon>
        <taxon>Dikarya</taxon>
        <taxon>Ascomycota</taxon>
        <taxon>Pezizomycotina</taxon>
        <taxon>Sordariomycetes</taxon>
        <taxon>Hypocreomycetidae</taxon>
        <taxon>Microascales</taxon>
        <taxon>Ceratocystidaceae</taxon>
        <taxon>Ceratocystis</taxon>
    </lineage>
</organism>
<feature type="region of interest" description="Disordered" evidence="3">
    <location>
        <begin position="416"/>
        <end position="436"/>
    </location>
</feature>
<proteinExistence type="predicted"/>
<evidence type="ECO:0000259" key="4">
    <source>
        <dbReference type="Pfam" id="PF23774"/>
    </source>
</evidence>
<dbReference type="Proteomes" id="UP001610728">
    <property type="component" value="Unassembled WGS sequence"/>
</dbReference>
<evidence type="ECO:0000313" key="5">
    <source>
        <dbReference type="EMBL" id="KAL2890744.1"/>
    </source>
</evidence>
<keyword evidence="6" id="KW-1185">Reference proteome</keyword>
<evidence type="ECO:0000256" key="2">
    <source>
        <dbReference type="ARBA" id="ARBA00022737"/>
    </source>
</evidence>
<feature type="compositionally biased region" description="Polar residues" evidence="3">
    <location>
        <begin position="992"/>
        <end position="1015"/>
    </location>
</feature>
<feature type="domain" description="Gem-associated protein 5 TPR" evidence="4">
    <location>
        <begin position="547"/>
        <end position="703"/>
    </location>
</feature>
<protein>
    <submittedName>
        <fullName evidence="5">WD domain-containingprotein</fullName>
    </submittedName>
</protein>
<feature type="region of interest" description="Disordered" evidence="3">
    <location>
        <begin position="1074"/>
        <end position="1143"/>
    </location>
</feature>
<comment type="caution">
    <text evidence="5">The sequence shown here is derived from an EMBL/GenBank/DDBJ whole genome shotgun (WGS) entry which is preliminary data.</text>
</comment>
<feature type="compositionally biased region" description="Basic and acidic residues" evidence="3">
    <location>
        <begin position="1536"/>
        <end position="1557"/>
    </location>
</feature>
<feature type="compositionally biased region" description="Basic and acidic residues" evidence="3">
    <location>
        <begin position="1389"/>
        <end position="1406"/>
    </location>
</feature>
<gene>
    <name evidence="5" type="ORF">HOO65_010102</name>
</gene>
<feature type="region of interest" description="Disordered" evidence="3">
    <location>
        <begin position="1155"/>
        <end position="1197"/>
    </location>
</feature>
<dbReference type="InterPro" id="IPR056421">
    <property type="entry name" value="TPR_GEMI5"/>
</dbReference>
<feature type="compositionally biased region" description="Polar residues" evidence="3">
    <location>
        <begin position="418"/>
        <end position="428"/>
    </location>
</feature>
<evidence type="ECO:0000313" key="6">
    <source>
        <dbReference type="Proteomes" id="UP001610728"/>
    </source>
</evidence>
<dbReference type="RefSeq" id="XP_070861924.1">
    <property type="nucleotide sequence ID" value="XM_071005260.1"/>
</dbReference>
<dbReference type="PANTHER" id="PTHR12764:SF4">
    <property type="entry name" value="INTRAFLAGELLAR TRANSPORT PROTEIN 122 HOMOLOG"/>
    <property type="match status" value="1"/>
</dbReference>
<dbReference type="GeneID" id="98114348"/>
<dbReference type="InterPro" id="IPR036322">
    <property type="entry name" value="WD40_repeat_dom_sf"/>
</dbReference>
<reference evidence="5 6" key="1">
    <citation type="submission" date="2020-05" db="EMBL/GenBank/DDBJ databases">
        <title>Ceratocystis lukuohia genome.</title>
        <authorList>
            <person name="Harrington T.C."/>
            <person name="Kim K."/>
            <person name="Mayers C.G."/>
        </authorList>
    </citation>
    <scope>NUCLEOTIDE SEQUENCE [LARGE SCALE GENOMIC DNA]</scope>
    <source>
        <strain evidence="5 6">C4212</strain>
    </source>
</reference>
<feature type="region of interest" description="Disordered" evidence="3">
    <location>
        <begin position="1"/>
        <end position="22"/>
    </location>
</feature>
<evidence type="ECO:0000256" key="1">
    <source>
        <dbReference type="ARBA" id="ARBA00022574"/>
    </source>
</evidence>
<keyword evidence="2" id="KW-0677">Repeat</keyword>
<feature type="region of interest" description="Disordered" evidence="3">
    <location>
        <begin position="1510"/>
        <end position="1608"/>
    </location>
</feature>
<evidence type="ECO:0000256" key="3">
    <source>
        <dbReference type="SAM" id="MobiDB-lite"/>
    </source>
</evidence>
<dbReference type="InterPro" id="IPR015943">
    <property type="entry name" value="WD40/YVTN_repeat-like_dom_sf"/>
</dbReference>
<sequence>MSKASKTRASLHGSARSRGRTNDLRDFKTTRYDHLIRDFEPCAATSSVFLYAQGPVIICCRHQTLKIERRFTGHSEAIQLLAVDNISQQGAGRLVVSYDAGQTAIVWDLKTGDEIARFASYSHLTTATWMKNGNIAFGNIQGHVIQFEPATSEHLSTRTLSQIPITALAVANDSATFAIGYQNGTLLVAALGDRFNVLHTLATNQAPSPIVTLQWHSSTPQQKSIMLAAQTRDGDLRVWSVPKSNQGGVPTAVRILSKNEQNLIPGPNWMSWSKNGRIIQYSGNETLSWDVRTRHVTRDSIPTASDIRGIAIYGAGATLFTLGPDSTIQQFDLSSPSVLIADIQHPIHLLPPSPPVSIEEIGNATASSGFESENISVDSEYLGSENNLDMYTSQKGISGQDYSDMELTSFESSRAGLSVTNGGSSIPTENGYHRKGTSENTYISTGTHLYSLPYTQNQIASHYKAPSTVDFRSQSSLNTKSTFTRPVMGGNRSGSRSRFTREPEQQADLDIFKYTRTRLDDIPYRPPNRDGTHLTNDDLRRQMLRTVFGWNGEVEELILDEMARHPRGSSIRIILSKWIGKEPDEEEIMASADLMSSSDWMLLALSGVGTQPSQKKLGRTYITKLLGQKEIHAAVTIMLGMGDHIDAIEVYHSHKRYMEALILACLYLPSVWERQSAIVKKWGEWAVQHGQQQLAIRCFACAEHESTEPWASPSAMQLSFQSLDHSIFSPPLSPPSAMQGTNHQIAKTSALKLITSFGDSGERKKFFTEEGLSEKTPAANTKSMKDAYMGYNGSDDEDPTTAVQYPSNRSALATPTAVSVQSNASVNSSYSRKRLTSIGESSAEAKRLNSASHHAVQAQDPSEVDAELILSNGMNLGRAATASPMMVRSNYPRLTHEQSLPPPRAGLTQKIKMVHTRNASLDKINHMNLNINIDTTKPMETPDNQSESTHSRYRWPRRRGPGSISSINSASTSRSITKPTMKPSYDGHMYTSGVTADRNQASRQNEYGRGRNQQPPLERGRAPSRNYPAKRSPRSPVPMSPEDLVSLKANSTASTNIPTTPTTTSNIYKHLQASGHTTDNSSRNRSLTRLGGMDDNNNPLAPSAVRAAPRVRDTSGEMKQFTSSTSISTSVKPSLAGSEDEEDYQLALDDRERFHRARSASRTRSYKDVDLSGQPVIEKSRAKNSESQGQRRPLQLEFHGHAGDLRIIKEERQRKREMAARELEQRRKELVDSTKTSVIPHPKDLSVGDFILRPRTANGVVNTHGRDIPRVSTADPYILHKLSHDSNAGLSVPPKTMMAAQDLSQVGDSPSAITQASTQILQSLNKKPKDLLKLAPSHGIEIAPGPATSSLPISSHAQDGLTLLPSTVYQPPSKGIPRSQSAPIPDEPSFLHRRDNYRQHERESTARKNLHISRQDNSKSNPPAVLKELQHLVPSRPATKDSAGPFEAMLPPPPPPTGHIPTTASALATGMIEIVKDNTILRMQHKASQSLGRNTPVTVSQSDFMVPVLSAPTPPMKGQMRGRSATDSNITGRLNKSTERLRSASRTRKDNSGRDIPHSPGPGSVSYDDIADQPQHARFALSQQQSQGLALPADLNSLPTGMKRNEFF</sequence>
<keyword evidence="1" id="KW-0853">WD repeat</keyword>
<dbReference type="EMBL" id="JABSNW010000001">
    <property type="protein sequence ID" value="KAL2890744.1"/>
    <property type="molecule type" value="Genomic_DNA"/>
</dbReference>
<feature type="compositionally biased region" description="Low complexity" evidence="3">
    <location>
        <begin position="963"/>
        <end position="976"/>
    </location>
</feature>
<feature type="compositionally biased region" description="Basic residues" evidence="3">
    <location>
        <begin position="951"/>
        <end position="960"/>
    </location>
</feature>
<feature type="region of interest" description="Disordered" evidence="3">
    <location>
        <begin position="481"/>
        <end position="503"/>
    </location>
</feature>
<dbReference type="PANTHER" id="PTHR12764">
    <property type="entry name" value="WD REPEAT DOMAIN-RELATED"/>
    <property type="match status" value="1"/>
</dbReference>
<feature type="compositionally biased region" description="Polar residues" evidence="3">
    <location>
        <begin position="1074"/>
        <end position="1087"/>
    </location>
</feature>
<dbReference type="InterPro" id="IPR039857">
    <property type="entry name" value="Ift122/121"/>
</dbReference>